<dbReference type="AlphaFoldDB" id="A0A7L4ZEY4"/>
<reference evidence="1 2" key="1">
    <citation type="journal article" date="2013" name="Int. J. Syst. Evol. Microbiol.">
        <title>Kordia antarctica sp. nov., isolated from Antarctic seawater.</title>
        <authorList>
            <person name="Baek K."/>
            <person name="Choi A."/>
            <person name="Kang I."/>
            <person name="Lee K."/>
            <person name="Cho J.C."/>
        </authorList>
    </citation>
    <scope>NUCLEOTIDE SEQUENCE [LARGE SCALE GENOMIC DNA]</scope>
    <source>
        <strain evidence="1 2">IMCC3317</strain>
    </source>
</reference>
<gene>
    <name evidence="1" type="ORF">IMCC3317_05110</name>
</gene>
<accession>A0A7L4ZEY4</accession>
<name>A0A7L4ZEY4_9FLAO</name>
<protein>
    <submittedName>
        <fullName evidence="1">Uncharacterized protein</fullName>
    </submittedName>
</protein>
<dbReference type="Proteomes" id="UP000464657">
    <property type="component" value="Chromosome"/>
</dbReference>
<dbReference type="EMBL" id="CP019288">
    <property type="protein sequence ID" value="QHI35165.1"/>
    <property type="molecule type" value="Genomic_DNA"/>
</dbReference>
<evidence type="ECO:0000313" key="1">
    <source>
        <dbReference type="EMBL" id="QHI35165.1"/>
    </source>
</evidence>
<dbReference type="KEGG" id="kan:IMCC3317_05110"/>
<evidence type="ECO:0000313" key="2">
    <source>
        <dbReference type="Proteomes" id="UP000464657"/>
    </source>
</evidence>
<organism evidence="1 2">
    <name type="scientific">Kordia antarctica</name>
    <dbReference type="NCBI Taxonomy" id="1218801"/>
    <lineage>
        <taxon>Bacteria</taxon>
        <taxon>Pseudomonadati</taxon>
        <taxon>Bacteroidota</taxon>
        <taxon>Flavobacteriia</taxon>
        <taxon>Flavobacteriales</taxon>
        <taxon>Flavobacteriaceae</taxon>
        <taxon>Kordia</taxon>
    </lineage>
</organism>
<sequence>MNAMLQEYSCSEQAQEEIFEEITGLIEYEFTEANFDHFAIDQIDNDCLLRIVRDEIINRLNVGIINQIRNTIGQQSNYVLGFRDNDILNGQANAGTSMPSASAINNGHYPIIINFADDYLANNPTKLSIATNAIHEMVHAHLIYLYFEGELLQKYPNFTDLKSKFDIYIANSTEINRLALEDSMHISMVDLIGTMANALFKYAKDNRMDNVTHEYCKDVTKGTFSGTPAMNIITPDVNLQNGYILKAQNEQNNTANAKGKDC</sequence>
<dbReference type="RefSeq" id="WP_160127926.1">
    <property type="nucleotide sequence ID" value="NZ_CP019288.1"/>
</dbReference>
<dbReference type="OrthoDB" id="1432997at2"/>
<keyword evidence="2" id="KW-1185">Reference proteome</keyword>
<proteinExistence type="predicted"/>